<feature type="compositionally biased region" description="Low complexity" evidence="1">
    <location>
        <begin position="55"/>
        <end position="68"/>
    </location>
</feature>
<dbReference type="RefSeq" id="WP_093009392.1">
    <property type="nucleotide sequence ID" value="NZ_FOXV01000002.1"/>
</dbReference>
<dbReference type="STRING" id="93684.SAMN05421853_102110"/>
<feature type="region of interest" description="Disordered" evidence="1">
    <location>
        <begin position="1"/>
        <end position="68"/>
    </location>
</feature>
<evidence type="ECO:0000313" key="2">
    <source>
        <dbReference type="EMBL" id="SFQ14414.1"/>
    </source>
</evidence>
<reference evidence="3" key="1">
    <citation type="submission" date="2016-10" db="EMBL/GenBank/DDBJ databases">
        <authorList>
            <person name="Varghese N."/>
            <person name="Submissions S."/>
        </authorList>
    </citation>
    <scope>NUCLEOTIDE SEQUENCE [LARGE SCALE GENOMIC DNA]</scope>
    <source>
        <strain evidence="3">JCM 10271</strain>
    </source>
</reference>
<evidence type="ECO:0000313" key="3">
    <source>
        <dbReference type="Proteomes" id="UP000243106"/>
    </source>
</evidence>
<dbReference type="Proteomes" id="UP000243106">
    <property type="component" value="Unassembled WGS sequence"/>
</dbReference>
<dbReference type="EMBL" id="FOXV01000002">
    <property type="protein sequence ID" value="SFQ14414.1"/>
    <property type="molecule type" value="Genomic_DNA"/>
</dbReference>
<organism evidence="2 3">
    <name type="scientific">Roseivivax halotolerans</name>
    <dbReference type="NCBI Taxonomy" id="93684"/>
    <lineage>
        <taxon>Bacteria</taxon>
        <taxon>Pseudomonadati</taxon>
        <taxon>Pseudomonadota</taxon>
        <taxon>Alphaproteobacteria</taxon>
        <taxon>Rhodobacterales</taxon>
        <taxon>Roseobacteraceae</taxon>
        <taxon>Roseivivax</taxon>
    </lineage>
</organism>
<accession>A0A1I5W3T8</accession>
<gene>
    <name evidence="2" type="ORF">SAMN05421853_102110</name>
</gene>
<keyword evidence="3" id="KW-1185">Reference proteome</keyword>
<protein>
    <submittedName>
        <fullName evidence="2">Uncharacterized protein</fullName>
    </submittedName>
</protein>
<dbReference type="AlphaFoldDB" id="A0A1I5W3T8"/>
<sequence>MSRKTPQSPDLKTYVVTADGRVAGKRRKQGDELQMTESAARYEPRLALKSEPKPAKASKPATESAAKA</sequence>
<feature type="compositionally biased region" description="Polar residues" evidence="1">
    <location>
        <begin position="1"/>
        <end position="10"/>
    </location>
</feature>
<feature type="compositionally biased region" description="Basic and acidic residues" evidence="1">
    <location>
        <begin position="40"/>
        <end position="54"/>
    </location>
</feature>
<name>A0A1I5W3T8_9RHOB</name>
<proteinExistence type="predicted"/>
<evidence type="ECO:0000256" key="1">
    <source>
        <dbReference type="SAM" id="MobiDB-lite"/>
    </source>
</evidence>